<sequence length="158" mass="18282">MKSMVASETDPNANPPFQKEADYSYHDTMILCTISSQEYMNLSLHFLDKNLLHVSLLLCNRALESMLNALYIKKERRRPTSNIVLDDILRMFSKHSGLNVESLIFIQTISYLSHESSLISKIQPTYLMNLIKRADALLLQIASQLELHYKTYHSVFEK</sequence>
<dbReference type="Proteomes" id="UP000076796">
    <property type="component" value="Unassembled WGS sequence"/>
</dbReference>
<organism evidence="1 2">
    <name type="scientific">Paenibacillus glucanolyticus</name>
    <dbReference type="NCBI Taxonomy" id="59843"/>
    <lineage>
        <taxon>Bacteria</taxon>
        <taxon>Bacillati</taxon>
        <taxon>Bacillota</taxon>
        <taxon>Bacilli</taxon>
        <taxon>Bacillales</taxon>
        <taxon>Paenibacillaceae</taxon>
        <taxon>Paenibacillus</taxon>
    </lineage>
</organism>
<accession>A0A162EKU3</accession>
<evidence type="ECO:0000313" key="1">
    <source>
        <dbReference type="EMBL" id="KZS47101.1"/>
    </source>
</evidence>
<dbReference type="KEGG" id="pglu:A3958_14260"/>
<proteinExistence type="predicted"/>
<keyword evidence="2" id="KW-1185">Reference proteome</keyword>
<gene>
    <name evidence="1" type="ORF">AWU65_14785</name>
</gene>
<protein>
    <recommendedName>
        <fullName evidence="3">HEPN domain-containing protein</fullName>
    </recommendedName>
</protein>
<dbReference type="STRING" id="59843.A3958_14260"/>
<dbReference type="AlphaFoldDB" id="A0A162EKU3"/>
<comment type="caution">
    <text evidence="1">The sequence shown here is derived from an EMBL/GenBank/DDBJ whole genome shotgun (WGS) entry which is preliminary data.</text>
</comment>
<evidence type="ECO:0008006" key="3">
    <source>
        <dbReference type="Google" id="ProtNLM"/>
    </source>
</evidence>
<evidence type="ECO:0000313" key="2">
    <source>
        <dbReference type="Proteomes" id="UP000076796"/>
    </source>
</evidence>
<dbReference type="OrthoDB" id="2665789at2"/>
<dbReference type="GeneID" id="97557515"/>
<reference evidence="1" key="1">
    <citation type="journal article" date="2016" name="Genome Announc.">
        <title>Draft genomes of two strains of Paenibacillus glucanolyticus with capability to degrade lignocellulose.</title>
        <authorList>
            <person name="Mathews S.L."/>
            <person name="Pawlak J."/>
            <person name="Grunden A.M."/>
        </authorList>
    </citation>
    <scope>NUCLEOTIDE SEQUENCE [LARGE SCALE GENOMIC DNA]</scope>
    <source>
        <strain evidence="1">SLM1</strain>
    </source>
</reference>
<name>A0A162EKU3_9BACL</name>
<dbReference type="EMBL" id="LWMH01000001">
    <property type="protein sequence ID" value="KZS47101.1"/>
    <property type="molecule type" value="Genomic_DNA"/>
</dbReference>
<dbReference type="RefSeq" id="WP_006208393.1">
    <property type="nucleotide sequence ID" value="NZ_CBCSBX010000005.1"/>
</dbReference>